<feature type="transmembrane region" description="Helical" evidence="8">
    <location>
        <begin position="242"/>
        <end position="263"/>
    </location>
</feature>
<dbReference type="OMA" id="QCIRISP"/>
<dbReference type="eggNOG" id="KOG0054">
    <property type="taxonomic scope" value="Eukaryota"/>
</dbReference>
<dbReference type="PROSITE" id="PS50893">
    <property type="entry name" value="ABC_TRANSPORTER_2"/>
    <property type="match status" value="2"/>
</dbReference>
<protein>
    <recommendedName>
        <fullName evidence="13">ABC transporter</fullName>
    </recommendedName>
</protein>
<keyword evidence="7 8" id="KW-0472">Membrane</keyword>
<dbReference type="Gene3D" id="3.40.50.300">
    <property type="entry name" value="P-loop containing nucleotide triphosphate hydrolases"/>
    <property type="match status" value="2"/>
</dbReference>
<feature type="transmembrane region" description="Helical" evidence="8">
    <location>
        <begin position="68"/>
        <end position="88"/>
    </location>
</feature>
<dbReference type="GO" id="GO:0140359">
    <property type="term" value="F:ABC-type transporter activity"/>
    <property type="evidence" value="ECO:0007669"/>
    <property type="project" value="InterPro"/>
</dbReference>
<dbReference type="PANTHER" id="PTHR24223:SF345">
    <property type="entry name" value="ABC MULTIDRUG TRANSPORTER (EUROFUNG)"/>
    <property type="match status" value="1"/>
</dbReference>
<keyword evidence="12" id="KW-1185">Reference proteome</keyword>
<dbReference type="InterPro" id="IPR003439">
    <property type="entry name" value="ABC_transporter-like_ATP-bd"/>
</dbReference>
<feature type="transmembrane region" description="Helical" evidence="8">
    <location>
        <begin position="100"/>
        <end position="122"/>
    </location>
</feature>
<dbReference type="Pfam" id="PF00005">
    <property type="entry name" value="ABC_tran"/>
    <property type="match status" value="2"/>
</dbReference>
<dbReference type="PROSITE" id="PS50929">
    <property type="entry name" value="ABC_TM1F"/>
    <property type="match status" value="2"/>
</dbReference>
<dbReference type="PROSITE" id="PS00211">
    <property type="entry name" value="ABC_TRANSPORTER_1"/>
    <property type="match status" value="2"/>
</dbReference>
<feature type="transmembrane region" description="Helical" evidence="8">
    <location>
        <begin position="963"/>
        <end position="986"/>
    </location>
</feature>
<evidence type="ECO:0000259" key="9">
    <source>
        <dbReference type="PROSITE" id="PS50893"/>
    </source>
</evidence>
<feature type="transmembrane region" description="Helical" evidence="8">
    <location>
        <begin position="28"/>
        <end position="56"/>
    </location>
</feature>
<sequence length="1424" mass="156062">MADRCLNDETLGPAVIGCRGDFDFTQSFAAVVLSIVPVGIFLLVGLLCAKVVYLVAIAASHSLEPRPVSIVSAVLELFAAVLMSPLALCKRSWSRYPSDLLCTFLAITLLFDGARCRTLWLLEQSDGRILAVAVSFTISLFIKMVLLSLLASQSKAQRSEYTDSRIFSPDVTANVFSLSLYWWLNPLLRLGSRRDIGLGDLYPLDPALGCARRAAEAPTKHRTLYESMTTQKLLYRSMGMSGLYPVLPRLIMIACTIAQAILIHRILTLLSHSPDDTNPNTKYGLIGATFLVYSCTALSAAWYGYLHERALTRLRGYLIEHVYLHLTQMPSVVESTSKTSTLIAVDVETIYNGLRNAHELWAVPIQIAVAAWLAYREIGLASLTAVALILASCVTIFAISPTIMARQGSWMATVQSRVSMTSAVLGSIKTLKIAGFSRAVNIMLKQARADEIHLGSYFRLMVSISATFSLVPSVVAPVVVFATNPQQVNAASAFTTLSYLSIMTQPLMTAIQVVPMVLASLVCLRRIRQFLLLPVHVDHRLLGSPLNTFPNEKWSDSEKKMVAVGIYSSSISWAPDVRPVLHNVNVEVLKSTFAVIIGPVGCGKSTLIHAVLGEIPPKDGGVITFRANRVAYCAQTPILTEGTLRHNVIGSLPFNKEKYSEVLEATALMYDLQQLPQGEATRLETGGETLSGGQRRRVALARALYHEPDVLIADDVLSGLDKKTELLVLEKVFGPDGLLRKRGITVLFSTNSDLVAGTADQCIRISPAGDVATQPNLKPFSLARSVNFNGVKTKDAYQGITEDLVRKDADKTVESITEDREEPDVLCHRPTSNVSSDMKTWTRYLSGVGIPSIILFSIFATGFGVCMAYLTVWVREWMSDTAFIHSRSYYLGIYGGIAVACVISNLLMGLIVLVIFVRNAGTTLHDEILQTIMTATLRYLMQTNVGTILTHFSQDLTIVDGQLAGVLVNLAATTTITIGQAVLLVVSSPWMTISYPVLLVILYATRRVYVPTSIRLRFLDLQNKGPLVAHSLNTIPRLPTIRAFGTAAYEVIQNQVLCDRSQRPSYLLGLSQQWLILVNNLVVASLAVILVSLTTFLHVDSGSAGVGLVTLITLSRNLADLVRAYTMVEISLGAVARLKSFTQETPREERRAESVAISETWPERGLVKIANASASYNGFSDQKSLTLREISFTALPGERVAIYGRTGSGKTSVLMMLLRLLDPIEASAGNTSIDDICIDQLDGTVVREHVISMSQETAFLPQGTTIRENLDPLGQASCQVCQSALETVGLQSVLPQVDVVLESDALSKGQRQLFCLARCIVRCWTRFDAHGTVKKGGLLLLDEVTAHMDEETADRIEDIIDREFQYYTILAVTHKLMDSKRFPRAIVMEGGRIIEDGNADVLFQNEGSHLRELFKPKEPSQETT</sequence>
<evidence type="ECO:0000259" key="10">
    <source>
        <dbReference type="PROSITE" id="PS50929"/>
    </source>
</evidence>
<dbReference type="InterPro" id="IPR050173">
    <property type="entry name" value="ABC_transporter_C-like"/>
</dbReference>
<dbReference type="GO" id="GO:0016887">
    <property type="term" value="F:ATP hydrolysis activity"/>
    <property type="evidence" value="ECO:0007669"/>
    <property type="project" value="InterPro"/>
</dbReference>
<evidence type="ECO:0000256" key="3">
    <source>
        <dbReference type="ARBA" id="ARBA00022692"/>
    </source>
</evidence>
<evidence type="ECO:0000313" key="12">
    <source>
        <dbReference type="Proteomes" id="UP000016936"/>
    </source>
</evidence>
<dbReference type="CDD" id="cd18580">
    <property type="entry name" value="ABC_6TM_ABCC_D2"/>
    <property type="match status" value="1"/>
</dbReference>
<dbReference type="EMBL" id="KB445599">
    <property type="protein sequence ID" value="EMD84882.1"/>
    <property type="molecule type" value="Genomic_DNA"/>
</dbReference>
<dbReference type="InterPro" id="IPR003593">
    <property type="entry name" value="AAA+_ATPase"/>
</dbReference>
<gene>
    <name evidence="11" type="ORF">COCHEDRAFT_106024</name>
</gene>
<feature type="transmembrane region" description="Helical" evidence="8">
    <location>
        <begin position="992"/>
        <end position="1009"/>
    </location>
</feature>
<keyword evidence="2" id="KW-0813">Transport</keyword>
<dbReference type="InterPro" id="IPR017871">
    <property type="entry name" value="ABC_transporter-like_CS"/>
</dbReference>
<dbReference type="PANTHER" id="PTHR24223">
    <property type="entry name" value="ATP-BINDING CASSETTE SUB-FAMILY C"/>
    <property type="match status" value="1"/>
</dbReference>
<feature type="domain" description="ABC transporter" evidence="9">
    <location>
        <begin position="1167"/>
        <end position="1415"/>
    </location>
</feature>
<feature type="transmembrane region" description="Helical" evidence="8">
    <location>
        <begin position="848"/>
        <end position="872"/>
    </location>
</feature>
<keyword evidence="3 8" id="KW-0812">Transmembrane</keyword>
<accession>M2UAB5</accession>
<dbReference type="SUPFAM" id="SSF52540">
    <property type="entry name" value="P-loop containing nucleoside triphosphate hydrolases"/>
    <property type="match status" value="2"/>
</dbReference>
<dbReference type="STRING" id="701091.M2UAB5"/>
<evidence type="ECO:0000256" key="2">
    <source>
        <dbReference type="ARBA" id="ARBA00022448"/>
    </source>
</evidence>
<reference evidence="12" key="2">
    <citation type="journal article" date="2013" name="PLoS Genet.">
        <title>Comparative genome structure, secondary metabolite, and effector coding capacity across Cochliobolus pathogens.</title>
        <authorList>
            <person name="Condon B.J."/>
            <person name="Leng Y."/>
            <person name="Wu D."/>
            <person name="Bushley K.E."/>
            <person name="Ohm R.A."/>
            <person name="Otillar R."/>
            <person name="Martin J."/>
            <person name="Schackwitz W."/>
            <person name="Grimwood J."/>
            <person name="MohdZainudin N."/>
            <person name="Xue C."/>
            <person name="Wang R."/>
            <person name="Manning V.A."/>
            <person name="Dhillon B."/>
            <person name="Tu Z.J."/>
            <person name="Steffenson B.J."/>
            <person name="Salamov A."/>
            <person name="Sun H."/>
            <person name="Lowry S."/>
            <person name="LaButti K."/>
            <person name="Han J."/>
            <person name="Copeland A."/>
            <person name="Lindquist E."/>
            <person name="Barry K."/>
            <person name="Schmutz J."/>
            <person name="Baker S.E."/>
            <person name="Ciuffetti L.M."/>
            <person name="Grigoriev I.V."/>
            <person name="Zhong S."/>
            <person name="Turgeon B.G."/>
        </authorList>
    </citation>
    <scope>NUCLEOTIDE SEQUENCE [LARGE SCALE GENOMIC DNA]</scope>
    <source>
        <strain evidence="12">C5 / ATCC 48332 / race O</strain>
    </source>
</reference>
<evidence type="ECO:0000256" key="1">
    <source>
        <dbReference type="ARBA" id="ARBA00004141"/>
    </source>
</evidence>
<feature type="transmembrane region" description="Helical" evidence="8">
    <location>
        <begin position="502"/>
        <end position="524"/>
    </location>
</feature>
<keyword evidence="6 8" id="KW-1133">Transmembrane helix</keyword>
<dbReference type="InterPro" id="IPR011527">
    <property type="entry name" value="ABC1_TM_dom"/>
</dbReference>
<keyword evidence="4" id="KW-0547">Nucleotide-binding</keyword>
<dbReference type="InterPro" id="IPR036640">
    <property type="entry name" value="ABC1_TM_sf"/>
</dbReference>
<feature type="transmembrane region" description="Helical" evidence="8">
    <location>
        <begin position="423"/>
        <end position="444"/>
    </location>
</feature>
<feature type="transmembrane region" description="Helical" evidence="8">
    <location>
        <begin position="283"/>
        <end position="305"/>
    </location>
</feature>
<name>M2UAB5_COCH5</name>
<evidence type="ECO:0000313" key="11">
    <source>
        <dbReference type="EMBL" id="EMD84882.1"/>
    </source>
</evidence>
<feature type="transmembrane region" description="Helical" evidence="8">
    <location>
        <begin position="128"/>
        <end position="151"/>
    </location>
</feature>
<evidence type="ECO:0000256" key="4">
    <source>
        <dbReference type="ARBA" id="ARBA00022741"/>
    </source>
</evidence>
<dbReference type="InterPro" id="IPR044726">
    <property type="entry name" value="ABCC_6TM_D2"/>
</dbReference>
<evidence type="ECO:0000256" key="7">
    <source>
        <dbReference type="ARBA" id="ARBA00023136"/>
    </source>
</evidence>
<dbReference type="GO" id="GO:0005524">
    <property type="term" value="F:ATP binding"/>
    <property type="evidence" value="ECO:0007669"/>
    <property type="project" value="UniProtKB-KW"/>
</dbReference>
<dbReference type="Proteomes" id="UP000016936">
    <property type="component" value="Unassembled WGS sequence"/>
</dbReference>
<feature type="domain" description="ABC transmembrane type-1" evidence="10">
    <location>
        <begin position="250"/>
        <end position="519"/>
    </location>
</feature>
<evidence type="ECO:0000256" key="8">
    <source>
        <dbReference type="SAM" id="Phobius"/>
    </source>
</evidence>
<reference evidence="11 12" key="1">
    <citation type="journal article" date="2012" name="PLoS Pathog.">
        <title>Diverse lifestyles and strategies of plant pathogenesis encoded in the genomes of eighteen Dothideomycetes fungi.</title>
        <authorList>
            <person name="Ohm R.A."/>
            <person name="Feau N."/>
            <person name="Henrissat B."/>
            <person name="Schoch C.L."/>
            <person name="Horwitz B.A."/>
            <person name="Barry K.W."/>
            <person name="Condon B.J."/>
            <person name="Copeland A.C."/>
            <person name="Dhillon B."/>
            <person name="Glaser F."/>
            <person name="Hesse C.N."/>
            <person name="Kosti I."/>
            <person name="LaButti K."/>
            <person name="Lindquist E.A."/>
            <person name="Lucas S."/>
            <person name="Salamov A.A."/>
            <person name="Bradshaw R.E."/>
            <person name="Ciuffetti L."/>
            <person name="Hamelin R.C."/>
            <person name="Kema G.H.J."/>
            <person name="Lawrence C."/>
            <person name="Scott J.A."/>
            <person name="Spatafora J.W."/>
            <person name="Turgeon B.G."/>
            <person name="de Wit P.J.G.M."/>
            <person name="Zhong S."/>
            <person name="Goodwin S.B."/>
            <person name="Grigoriev I.V."/>
        </authorList>
    </citation>
    <scope>NUCLEOTIDE SEQUENCE [LARGE SCALE GENOMIC DNA]</scope>
    <source>
        <strain evidence="12">C5 / ATCC 48332 / race O</strain>
    </source>
</reference>
<evidence type="ECO:0000256" key="5">
    <source>
        <dbReference type="ARBA" id="ARBA00022840"/>
    </source>
</evidence>
<feature type="transmembrane region" description="Helical" evidence="8">
    <location>
        <begin position="1074"/>
        <end position="1097"/>
    </location>
</feature>
<dbReference type="SMART" id="SM00382">
    <property type="entry name" value="AAA"/>
    <property type="match status" value="2"/>
</dbReference>
<proteinExistence type="predicted"/>
<feature type="transmembrane region" description="Helical" evidence="8">
    <location>
        <begin position="892"/>
        <end position="917"/>
    </location>
</feature>
<organism evidence="11 12">
    <name type="scientific">Cochliobolus heterostrophus (strain C5 / ATCC 48332 / race O)</name>
    <name type="common">Southern corn leaf blight fungus</name>
    <name type="synonym">Bipolaris maydis</name>
    <dbReference type="NCBI Taxonomy" id="701091"/>
    <lineage>
        <taxon>Eukaryota</taxon>
        <taxon>Fungi</taxon>
        <taxon>Dikarya</taxon>
        <taxon>Ascomycota</taxon>
        <taxon>Pezizomycotina</taxon>
        <taxon>Dothideomycetes</taxon>
        <taxon>Pleosporomycetidae</taxon>
        <taxon>Pleosporales</taxon>
        <taxon>Pleosporineae</taxon>
        <taxon>Pleosporaceae</taxon>
        <taxon>Bipolaris</taxon>
    </lineage>
</organism>
<dbReference type="Pfam" id="PF00664">
    <property type="entry name" value="ABC_membrane"/>
    <property type="match status" value="2"/>
</dbReference>
<dbReference type="Gene3D" id="1.20.1560.10">
    <property type="entry name" value="ABC transporter type 1, transmembrane domain"/>
    <property type="match status" value="2"/>
</dbReference>
<dbReference type="SUPFAM" id="SSF90123">
    <property type="entry name" value="ABC transporter transmembrane region"/>
    <property type="match status" value="2"/>
</dbReference>
<keyword evidence="5" id="KW-0067">ATP-binding</keyword>
<feature type="domain" description="ABC transporter" evidence="9">
    <location>
        <begin position="566"/>
        <end position="793"/>
    </location>
</feature>
<feature type="domain" description="ABC transmembrane type-1" evidence="10">
    <location>
        <begin position="854"/>
        <end position="1129"/>
    </location>
</feature>
<evidence type="ECO:0000256" key="6">
    <source>
        <dbReference type="ARBA" id="ARBA00022989"/>
    </source>
</evidence>
<dbReference type="InterPro" id="IPR027417">
    <property type="entry name" value="P-loop_NTPase"/>
</dbReference>
<feature type="transmembrane region" description="Helical" evidence="8">
    <location>
        <begin position="380"/>
        <end position="403"/>
    </location>
</feature>
<feature type="transmembrane region" description="Helical" evidence="8">
    <location>
        <begin position="456"/>
        <end position="482"/>
    </location>
</feature>
<evidence type="ECO:0008006" key="13">
    <source>
        <dbReference type="Google" id="ProtNLM"/>
    </source>
</evidence>
<dbReference type="HOGENOM" id="CLU_000604_27_5_1"/>
<comment type="subcellular location">
    <subcellularLocation>
        <location evidence="1">Membrane</location>
        <topology evidence="1">Multi-pass membrane protein</topology>
    </subcellularLocation>
</comment>
<dbReference type="GO" id="GO:0016020">
    <property type="term" value="C:membrane"/>
    <property type="evidence" value="ECO:0007669"/>
    <property type="project" value="UniProtKB-SubCell"/>
</dbReference>